<dbReference type="HAMAP" id="MF_00795">
    <property type="entry name" value="CutC"/>
    <property type="match status" value="1"/>
</dbReference>
<accession>A0A420H9N1</accession>
<comment type="similarity">
    <text evidence="1">Belongs to the CutC family.</text>
</comment>
<gene>
    <name evidence="3" type="ORF">GcC1_214027</name>
</gene>
<evidence type="ECO:0000313" key="3">
    <source>
        <dbReference type="EMBL" id="RKF54132.1"/>
    </source>
</evidence>
<dbReference type="Proteomes" id="UP000285405">
    <property type="component" value="Unassembled WGS sequence"/>
</dbReference>
<protein>
    <recommendedName>
        <fullName evidence="2">Copper homeostasis protein cutC homolog</fullName>
    </recommendedName>
</protein>
<evidence type="ECO:0000256" key="1">
    <source>
        <dbReference type="ARBA" id="ARBA00007768"/>
    </source>
</evidence>
<dbReference type="AlphaFoldDB" id="A0A420H9N1"/>
<dbReference type="SUPFAM" id="SSF110395">
    <property type="entry name" value="CutC-like"/>
    <property type="match status" value="1"/>
</dbReference>
<dbReference type="EMBL" id="MCBR01021443">
    <property type="protein sequence ID" value="RKF54132.1"/>
    <property type="molecule type" value="Genomic_DNA"/>
</dbReference>
<dbReference type="OrthoDB" id="7392499at2759"/>
<dbReference type="Gene3D" id="3.20.20.380">
    <property type="entry name" value="Copper homeostasis (CutC) domain"/>
    <property type="match status" value="1"/>
</dbReference>
<dbReference type="PANTHER" id="PTHR12598:SF0">
    <property type="entry name" value="COPPER HOMEOSTASIS PROTEIN CUTC HOMOLOG"/>
    <property type="match status" value="1"/>
</dbReference>
<dbReference type="InterPro" id="IPR005627">
    <property type="entry name" value="CutC-like"/>
</dbReference>
<reference evidence="3 4" key="1">
    <citation type="journal article" date="2018" name="BMC Genomics">
        <title>Comparative genome analyses reveal sequence features reflecting distinct modes of host-adaptation between dicot and monocot powdery mildew.</title>
        <authorList>
            <person name="Wu Y."/>
            <person name="Ma X."/>
            <person name="Pan Z."/>
            <person name="Kale S.D."/>
            <person name="Song Y."/>
            <person name="King H."/>
            <person name="Zhang Q."/>
            <person name="Presley C."/>
            <person name="Deng X."/>
            <person name="Wei C.I."/>
            <person name="Xiao S."/>
        </authorList>
    </citation>
    <scope>NUCLEOTIDE SEQUENCE [LARGE SCALE GENOMIC DNA]</scope>
    <source>
        <strain evidence="3">UCSC1</strain>
    </source>
</reference>
<dbReference type="PANTHER" id="PTHR12598">
    <property type="entry name" value="COPPER HOMEOSTASIS PROTEIN CUTC"/>
    <property type="match status" value="1"/>
</dbReference>
<dbReference type="InterPro" id="IPR036822">
    <property type="entry name" value="CutC-like_dom_sf"/>
</dbReference>
<comment type="caution">
    <text evidence="3">The sequence shown here is derived from an EMBL/GenBank/DDBJ whole genome shotgun (WGS) entry which is preliminary data.</text>
</comment>
<evidence type="ECO:0000256" key="2">
    <source>
        <dbReference type="ARBA" id="ARBA00019014"/>
    </source>
</evidence>
<organism evidence="3 4">
    <name type="scientific">Golovinomyces cichoracearum</name>
    <dbReference type="NCBI Taxonomy" id="62708"/>
    <lineage>
        <taxon>Eukaryota</taxon>
        <taxon>Fungi</taxon>
        <taxon>Dikarya</taxon>
        <taxon>Ascomycota</taxon>
        <taxon>Pezizomycotina</taxon>
        <taxon>Leotiomycetes</taxon>
        <taxon>Erysiphales</taxon>
        <taxon>Erysiphaceae</taxon>
        <taxon>Golovinomyces</taxon>
    </lineage>
</organism>
<evidence type="ECO:0000313" key="4">
    <source>
        <dbReference type="Proteomes" id="UP000285405"/>
    </source>
</evidence>
<dbReference type="Pfam" id="PF03932">
    <property type="entry name" value="CutC"/>
    <property type="match status" value="1"/>
</dbReference>
<name>A0A420H9N1_9PEZI</name>
<sequence length="241" mass="26150">MPPLLEVACFNAQSAIEAASSGANRIELCASYPLGGTTPLLSTFISVRDTLQSINKRSLLSPLEPPLSIHVMIRPRGGNFIYSEMEFETMLEDVQRFYHAGASGFVFGILTTAHLVDILRCRKLIASAGGRPCVFHRAFDIIANPEMEAQLNVLIECGFTALLTSGNAKNALEGRDILSRLISASQGEIDIIIGGGLRSANVEMLLHMGAEWIHTSAITNDNSEMADVEEVKLIKAILNNH</sequence>
<proteinExistence type="inferred from homology"/>
<dbReference type="GO" id="GO:0005507">
    <property type="term" value="F:copper ion binding"/>
    <property type="evidence" value="ECO:0007669"/>
    <property type="project" value="TreeGrafter"/>
</dbReference>